<dbReference type="EMBL" id="OU503057">
    <property type="protein sequence ID" value="CAI9785663.1"/>
    <property type="molecule type" value="Genomic_DNA"/>
</dbReference>
<evidence type="ECO:0000256" key="1">
    <source>
        <dbReference type="ARBA" id="ARBA00022679"/>
    </source>
</evidence>
<dbReference type="PANTHER" id="PTHR31896:SF43">
    <property type="entry name" value="PROTEIN ENHANCED PSEUDOMONAS SUSCEPTIBILITY 1"/>
    <property type="match status" value="1"/>
</dbReference>
<keyword evidence="3" id="KW-1185">Reference proteome</keyword>
<dbReference type="PANTHER" id="PTHR31896">
    <property type="entry name" value="FAMILY REGULATORY PROTEIN, PUTATIVE (AFU_ORTHOLOGUE AFUA_3G14730)-RELATED"/>
    <property type="match status" value="1"/>
</dbReference>
<dbReference type="InterPro" id="IPR051283">
    <property type="entry name" value="Sec_Metabolite_Acyltrans"/>
</dbReference>
<gene>
    <name evidence="2" type="ORF">FPE_LOCUS33093</name>
</gene>
<keyword evidence="1" id="KW-0808">Transferase</keyword>
<dbReference type="Gene3D" id="3.30.559.10">
    <property type="entry name" value="Chloramphenicol acetyltransferase-like domain"/>
    <property type="match status" value="1"/>
</dbReference>
<dbReference type="GO" id="GO:0016740">
    <property type="term" value="F:transferase activity"/>
    <property type="evidence" value="ECO:0007669"/>
    <property type="project" value="UniProtKB-KW"/>
</dbReference>
<reference evidence="2" key="1">
    <citation type="submission" date="2023-05" db="EMBL/GenBank/DDBJ databases">
        <authorList>
            <person name="Huff M."/>
        </authorList>
    </citation>
    <scope>NUCLEOTIDE SEQUENCE</scope>
</reference>
<evidence type="ECO:0000313" key="2">
    <source>
        <dbReference type="EMBL" id="CAI9785663.1"/>
    </source>
</evidence>
<dbReference type="InterPro" id="IPR023213">
    <property type="entry name" value="CAT-like_dom_sf"/>
</dbReference>
<sequence length="106" mass="11785">MVASRGHEQVKDFYENWVKKPELLKFDSLPKNHFVLINSPRFDVYGNDFGWGKPVAVRSGKGNRFDGKITISAGVEEGSVDIEACLSPQTLHAVAEDVEFRASICS</sequence>
<dbReference type="Proteomes" id="UP000834106">
    <property type="component" value="Chromosome 22"/>
</dbReference>
<evidence type="ECO:0000313" key="3">
    <source>
        <dbReference type="Proteomes" id="UP000834106"/>
    </source>
</evidence>
<dbReference type="AlphaFoldDB" id="A0AAD2ACI3"/>
<dbReference type="Pfam" id="PF02458">
    <property type="entry name" value="Transferase"/>
    <property type="match status" value="1"/>
</dbReference>
<accession>A0AAD2ACI3</accession>
<proteinExistence type="predicted"/>
<name>A0AAD2ACI3_9LAMI</name>
<protein>
    <submittedName>
        <fullName evidence="2">Uncharacterized protein</fullName>
    </submittedName>
</protein>
<organism evidence="2 3">
    <name type="scientific">Fraxinus pennsylvanica</name>
    <dbReference type="NCBI Taxonomy" id="56036"/>
    <lineage>
        <taxon>Eukaryota</taxon>
        <taxon>Viridiplantae</taxon>
        <taxon>Streptophyta</taxon>
        <taxon>Embryophyta</taxon>
        <taxon>Tracheophyta</taxon>
        <taxon>Spermatophyta</taxon>
        <taxon>Magnoliopsida</taxon>
        <taxon>eudicotyledons</taxon>
        <taxon>Gunneridae</taxon>
        <taxon>Pentapetalae</taxon>
        <taxon>asterids</taxon>
        <taxon>lamiids</taxon>
        <taxon>Lamiales</taxon>
        <taxon>Oleaceae</taxon>
        <taxon>Oleeae</taxon>
        <taxon>Fraxinus</taxon>
    </lineage>
</organism>